<dbReference type="PANTHER" id="PTHR31817">
    <property type="match status" value="1"/>
</dbReference>
<dbReference type="Proteomes" id="UP000295292">
    <property type="component" value="Unassembled WGS sequence"/>
</dbReference>
<dbReference type="EMBL" id="SNYV01000011">
    <property type="protein sequence ID" value="TDQ79637.1"/>
    <property type="molecule type" value="Genomic_DNA"/>
</dbReference>
<dbReference type="GO" id="GO:0006508">
    <property type="term" value="P:proteolysis"/>
    <property type="evidence" value="ECO:0007669"/>
    <property type="project" value="UniProtKB-KW"/>
</dbReference>
<comment type="cofactor">
    <cofactor evidence="1">
        <name>Zn(2+)</name>
        <dbReference type="ChEBI" id="CHEBI:29105"/>
    </cofactor>
</comment>
<keyword evidence="4" id="KW-0482">Metalloprotease</keyword>
<evidence type="ECO:0000256" key="4">
    <source>
        <dbReference type="ARBA" id="ARBA00023049"/>
    </source>
</evidence>
<reference evidence="5 6" key="1">
    <citation type="submission" date="2019-03" db="EMBL/GenBank/DDBJ databases">
        <title>Genomic Encyclopedia of Archaeal and Bacterial Type Strains, Phase II (KMG-II): from individual species to whole genera.</title>
        <authorList>
            <person name="Goeker M."/>
        </authorList>
    </citation>
    <scope>NUCLEOTIDE SEQUENCE [LARGE SCALE GENOMIC DNA]</scope>
    <source>
        <strain evidence="5 6">DSM 28353</strain>
    </source>
</reference>
<dbReference type="RefSeq" id="WP_133583412.1">
    <property type="nucleotide sequence ID" value="NZ_SNYV01000011.1"/>
</dbReference>
<evidence type="ECO:0000256" key="3">
    <source>
        <dbReference type="ARBA" id="ARBA00022801"/>
    </source>
</evidence>
<organism evidence="5 6">
    <name type="scientific">Sphingobacterium yanglingense</name>
    <dbReference type="NCBI Taxonomy" id="1437280"/>
    <lineage>
        <taxon>Bacteria</taxon>
        <taxon>Pseudomonadati</taxon>
        <taxon>Bacteroidota</taxon>
        <taxon>Sphingobacteriia</taxon>
        <taxon>Sphingobacteriales</taxon>
        <taxon>Sphingobacteriaceae</taxon>
        <taxon>Sphingobacterium</taxon>
    </lineage>
</organism>
<dbReference type="GO" id="GO:0080164">
    <property type="term" value="P:regulation of nitric oxide metabolic process"/>
    <property type="evidence" value="ECO:0007669"/>
    <property type="project" value="TreeGrafter"/>
</dbReference>
<evidence type="ECO:0000313" key="5">
    <source>
        <dbReference type="EMBL" id="TDQ79637.1"/>
    </source>
</evidence>
<accession>A0A4R6WL11</accession>
<evidence type="ECO:0000256" key="1">
    <source>
        <dbReference type="ARBA" id="ARBA00001947"/>
    </source>
</evidence>
<protein>
    <submittedName>
        <fullName evidence="5">Uncharacterized protein (TIGR02421 family)</fullName>
    </submittedName>
</protein>
<dbReference type="GO" id="GO:0008237">
    <property type="term" value="F:metallopeptidase activity"/>
    <property type="evidence" value="ECO:0007669"/>
    <property type="project" value="UniProtKB-KW"/>
</dbReference>
<sequence length="610" mass="69962">MRDDKRLNFILGAIKAKNPFHVQLPNVGKLVFRKIVPCIFIYRTSVIGKDKMLSNLAKSQLASVIIQEHDAEVPALLHKIALCIQEQFGSCLLVEVWNAPNEQMADVEIQLGQKGILPLAEYMLRNLKTEASDIVGDIKKLKEVPCNPAYERLFTLKESMDKSIYTLGLSVRPSYRLSNGDYLPILLRHYSESLGKILLRVFFEYVRLFTDQNPTMFRLNLKKEITANVFAIDKALTAESMRFDFLLLVTPINVPEAWESFKKARFRKTPVFQYRPMPIDPDIVKRNLYNLRIEDIYDPTIAYLFRDKRRELDEMMSMLADRNTEDFMHGSLQVFGNVSDDLLQVAQSILTVIAHNSAAKVVVPERKLNAKEFAQLAREEIAYLSEQSEDFKTTVRVRSDISGVMVNRGVLNIGEDYQISPERARALVQHEVGTHIVTYFNGKAQPLQLFSLGVPGYEQLQEGLAVFAEYLIGGLSNQRLRILAARVIAVRNMLMGHSFIDTFFLLLEDYHFAEETAFNITMRVYRGGGLTKDALYLQGLMELIDYIKQGQDLSLLTVGKIREDYIPIIQDLIQRGYMYAPLVKPRYLSDAYQPRLDWVRNEGSIFKMIQ</sequence>
<comment type="caution">
    <text evidence="5">The sequence shown here is derived from an EMBL/GenBank/DDBJ whole genome shotgun (WGS) entry which is preliminary data.</text>
</comment>
<proteinExistence type="predicted"/>
<keyword evidence="2" id="KW-0645">Protease</keyword>
<evidence type="ECO:0000256" key="2">
    <source>
        <dbReference type="ARBA" id="ARBA00022670"/>
    </source>
</evidence>
<gene>
    <name evidence="5" type="ORF">CLV99_1084</name>
</gene>
<name>A0A4R6WL11_9SPHI</name>
<keyword evidence="3" id="KW-0378">Hydrolase</keyword>
<evidence type="ECO:0000313" key="6">
    <source>
        <dbReference type="Proteomes" id="UP000295292"/>
    </source>
</evidence>
<dbReference type="PANTHER" id="PTHR31817:SF0">
    <property type="entry name" value="CHROMOSOME UNDETERMINED SCAFFOLD_67, WHOLE GENOME SHOTGUN SEQUENCE"/>
    <property type="match status" value="1"/>
</dbReference>
<dbReference type="AlphaFoldDB" id="A0A4R6WL11"/>
<dbReference type="SMART" id="SM01154">
    <property type="entry name" value="DUF1704"/>
    <property type="match status" value="1"/>
</dbReference>
<dbReference type="Pfam" id="PF08014">
    <property type="entry name" value="MATCAP"/>
    <property type="match status" value="1"/>
</dbReference>
<keyword evidence="6" id="KW-1185">Reference proteome</keyword>
<dbReference type="InterPro" id="IPR012548">
    <property type="entry name" value="MATCAP"/>
</dbReference>
<dbReference type="OrthoDB" id="9785840at2"/>